<gene>
    <name evidence="2" type="ORF">CLV25_105166</name>
</gene>
<dbReference type="Proteomes" id="UP000294830">
    <property type="component" value="Unassembled WGS sequence"/>
</dbReference>
<dbReference type="CDD" id="cd24032">
    <property type="entry name" value="ASKHA_NBD_TsaB"/>
    <property type="match status" value="1"/>
</dbReference>
<dbReference type="OrthoDB" id="9784166at2"/>
<proteinExistence type="predicted"/>
<dbReference type="Gene3D" id="3.30.420.40">
    <property type="match status" value="2"/>
</dbReference>
<evidence type="ECO:0000313" key="3">
    <source>
        <dbReference type="Proteomes" id="UP000294830"/>
    </source>
</evidence>
<dbReference type="InterPro" id="IPR043129">
    <property type="entry name" value="ATPase_NBD"/>
</dbReference>
<comment type="caution">
    <text evidence="2">The sequence shown here is derived from an EMBL/GenBank/DDBJ whole genome shotgun (WGS) entry which is preliminary data.</text>
</comment>
<evidence type="ECO:0000259" key="1">
    <source>
        <dbReference type="Pfam" id="PF00814"/>
    </source>
</evidence>
<sequence length="231" mass="24925">MSIILCIETGTEVCSVSLSKDSKIIDIRESAEPQAHARQLAVFIDELLKKNSLTTKDLSAVAVSEGPGSYTGLRIGVSTAKGICFGSGIPMIAIDSLQALTQGAINQVGGNTGSIFCPMIDARRMEVYTALYHSDGSPKTATEALIIDENSFQKELAESKVYFFGNGAPKCIEIINHPNAAFINVTHTAANMVHLAHRLFDAAKFVDVAYFEPFYLKDFVVTKSKKNSLGL</sequence>
<feature type="domain" description="Gcp-like" evidence="1">
    <location>
        <begin position="34"/>
        <end position="137"/>
    </location>
</feature>
<dbReference type="GO" id="GO:0005829">
    <property type="term" value="C:cytosol"/>
    <property type="evidence" value="ECO:0007669"/>
    <property type="project" value="TreeGrafter"/>
</dbReference>
<dbReference type="InterPro" id="IPR022496">
    <property type="entry name" value="T6A_TsaB"/>
</dbReference>
<dbReference type="SUPFAM" id="SSF53067">
    <property type="entry name" value="Actin-like ATPase domain"/>
    <property type="match status" value="2"/>
</dbReference>
<dbReference type="NCBIfam" id="TIGR03725">
    <property type="entry name" value="T6A_YeaZ"/>
    <property type="match status" value="1"/>
</dbReference>
<keyword evidence="3" id="KW-1185">Reference proteome</keyword>
<dbReference type="PANTHER" id="PTHR11735:SF11">
    <property type="entry name" value="TRNA THREONYLCARBAMOYLADENOSINE BIOSYNTHESIS PROTEIN TSAB"/>
    <property type="match status" value="1"/>
</dbReference>
<dbReference type="PANTHER" id="PTHR11735">
    <property type="entry name" value="TRNA N6-ADENOSINE THREONYLCARBAMOYLTRANSFERASE"/>
    <property type="match status" value="1"/>
</dbReference>
<dbReference type="InterPro" id="IPR000905">
    <property type="entry name" value="Gcp-like_dom"/>
</dbReference>
<name>A0A4R2EQQ7_9BACT</name>
<dbReference type="AlphaFoldDB" id="A0A4R2EQQ7"/>
<reference evidence="2 3" key="1">
    <citation type="submission" date="2019-03" db="EMBL/GenBank/DDBJ databases">
        <title>Genomic Encyclopedia of Archaeal and Bacterial Type Strains, Phase II (KMG-II): from individual species to whole genera.</title>
        <authorList>
            <person name="Goeker M."/>
        </authorList>
    </citation>
    <scope>NUCLEOTIDE SEQUENCE [LARGE SCALE GENOMIC DNA]</scope>
    <source>
        <strain evidence="2 3">RL-C</strain>
    </source>
</reference>
<dbReference type="RefSeq" id="WP_131838977.1">
    <property type="nucleotide sequence ID" value="NZ_SLWB01000005.1"/>
</dbReference>
<dbReference type="EMBL" id="SLWB01000005">
    <property type="protein sequence ID" value="TCN68964.1"/>
    <property type="molecule type" value="Genomic_DNA"/>
</dbReference>
<accession>A0A4R2EQQ7</accession>
<organism evidence="2 3">
    <name type="scientific">Acetobacteroides hydrogenigenes</name>
    <dbReference type="NCBI Taxonomy" id="979970"/>
    <lineage>
        <taxon>Bacteria</taxon>
        <taxon>Pseudomonadati</taxon>
        <taxon>Bacteroidota</taxon>
        <taxon>Bacteroidia</taxon>
        <taxon>Bacteroidales</taxon>
        <taxon>Rikenellaceae</taxon>
        <taxon>Acetobacteroides</taxon>
    </lineage>
</organism>
<dbReference type="Pfam" id="PF00814">
    <property type="entry name" value="TsaD"/>
    <property type="match status" value="1"/>
</dbReference>
<protein>
    <submittedName>
        <fullName evidence="2">tRNA threonylcarbamoyladenosine biosynthesis protein TsaB</fullName>
    </submittedName>
</protein>
<evidence type="ECO:0000313" key="2">
    <source>
        <dbReference type="EMBL" id="TCN68964.1"/>
    </source>
</evidence>
<dbReference type="GO" id="GO:0002949">
    <property type="term" value="P:tRNA threonylcarbamoyladenosine modification"/>
    <property type="evidence" value="ECO:0007669"/>
    <property type="project" value="InterPro"/>
</dbReference>